<dbReference type="Proteomes" id="UP001469553">
    <property type="component" value="Unassembled WGS sequence"/>
</dbReference>
<name>A0ABV0YIA4_9TELE</name>
<gene>
    <name evidence="2" type="ORF">AMECASPLE_033652</name>
</gene>
<evidence type="ECO:0000313" key="2">
    <source>
        <dbReference type="EMBL" id="MEQ2293456.1"/>
    </source>
</evidence>
<evidence type="ECO:0000313" key="3">
    <source>
        <dbReference type="Proteomes" id="UP001469553"/>
    </source>
</evidence>
<protein>
    <submittedName>
        <fullName evidence="2">Uncharacterized protein</fullName>
    </submittedName>
</protein>
<accession>A0ABV0YIA4</accession>
<dbReference type="EMBL" id="JAHRIP010032828">
    <property type="protein sequence ID" value="MEQ2293456.1"/>
    <property type="molecule type" value="Genomic_DNA"/>
</dbReference>
<proteinExistence type="predicted"/>
<organism evidence="2 3">
    <name type="scientific">Ameca splendens</name>
    <dbReference type="NCBI Taxonomy" id="208324"/>
    <lineage>
        <taxon>Eukaryota</taxon>
        <taxon>Metazoa</taxon>
        <taxon>Chordata</taxon>
        <taxon>Craniata</taxon>
        <taxon>Vertebrata</taxon>
        <taxon>Euteleostomi</taxon>
        <taxon>Actinopterygii</taxon>
        <taxon>Neopterygii</taxon>
        <taxon>Teleostei</taxon>
        <taxon>Neoteleostei</taxon>
        <taxon>Acanthomorphata</taxon>
        <taxon>Ovalentaria</taxon>
        <taxon>Atherinomorphae</taxon>
        <taxon>Cyprinodontiformes</taxon>
        <taxon>Goodeidae</taxon>
        <taxon>Ameca</taxon>
    </lineage>
</organism>
<evidence type="ECO:0000256" key="1">
    <source>
        <dbReference type="SAM" id="MobiDB-lite"/>
    </source>
</evidence>
<comment type="caution">
    <text evidence="2">The sequence shown here is derived from an EMBL/GenBank/DDBJ whole genome shotgun (WGS) entry which is preliminary data.</text>
</comment>
<feature type="region of interest" description="Disordered" evidence="1">
    <location>
        <begin position="138"/>
        <end position="162"/>
    </location>
</feature>
<sequence>APPLCKHSEPVWSLEEHIFTELNNLIWSDVPYRPSLLLCDHAVKVLVPQRISDGGLVTSHCFLHDFWSLLFQESSKTVISRKPPTVAANSSYVYFSSLPARSPTLSIQFPPGSWTFTIVIQVRSALDSTDLFSSSLHQDNFSPQSSTFNLRTTPQNRTTEAP</sequence>
<reference evidence="2 3" key="1">
    <citation type="submission" date="2021-06" db="EMBL/GenBank/DDBJ databases">
        <authorList>
            <person name="Palmer J.M."/>
        </authorList>
    </citation>
    <scope>NUCLEOTIDE SEQUENCE [LARGE SCALE GENOMIC DNA]</scope>
    <source>
        <strain evidence="2 3">AS_MEX2019</strain>
        <tissue evidence="2">Muscle</tissue>
    </source>
</reference>
<keyword evidence="3" id="KW-1185">Reference proteome</keyword>
<feature type="non-terminal residue" evidence="2">
    <location>
        <position position="1"/>
    </location>
</feature>